<dbReference type="PANTHER" id="PTHR34980:SF2">
    <property type="entry name" value="INNER MEMBRANE PROTEIN YHAH-RELATED"/>
    <property type="match status" value="1"/>
</dbReference>
<evidence type="ECO:0000313" key="4">
    <source>
        <dbReference type="Proteomes" id="UP000051054"/>
    </source>
</evidence>
<accession>A0A0R1WPG3</accession>
<dbReference type="PATRIC" id="fig|1423755.3.peg.310"/>
<dbReference type="PANTHER" id="PTHR34980">
    <property type="entry name" value="INNER MEMBRANE PROTEIN-RELATED-RELATED"/>
    <property type="match status" value="1"/>
</dbReference>
<sequence length="268" mass="29711">MEAKNMQQPKQVGMWQAFLDYWKGYVDFSGRTTRAGYWWIKLWEIISFCAVFFMMILAIVITDIATNGDEDAYGIGIMIVILLMIIARLATIIPGIAIRIRRFRDAGLTTSGAWILWGSGIFISVIFTIVFYASMFAEMATMGENLFIDGNASDAFYGGIGMMAIVGYLLQAVVRLIAFIVNVTGSDKMCVAPNAGAFGKFFCRQKEIPNFFGGMMNFNVPVNDAMGNLVQADVNQMSTAQSTTNQQSPSSSEQIEQTPNSNNNYENQ</sequence>
<dbReference type="Proteomes" id="UP000051054">
    <property type="component" value="Unassembled WGS sequence"/>
</dbReference>
<feature type="transmembrane region" description="Helical" evidence="2">
    <location>
        <begin position="38"/>
        <end position="61"/>
    </location>
</feature>
<dbReference type="InterPro" id="IPR008523">
    <property type="entry name" value="DUF805"/>
</dbReference>
<feature type="compositionally biased region" description="Low complexity" evidence="1">
    <location>
        <begin position="238"/>
        <end position="257"/>
    </location>
</feature>
<keyword evidence="2" id="KW-0472">Membrane</keyword>
<dbReference type="GO" id="GO:0005886">
    <property type="term" value="C:plasma membrane"/>
    <property type="evidence" value="ECO:0007669"/>
    <property type="project" value="TreeGrafter"/>
</dbReference>
<dbReference type="STRING" id="1423755.FC40_GL000289"/>
<dbReference type="Pfam" id="PF05656">
    <property type="entry name" value="DUF805"/>
    <property type="match status" value="1"/>
</dbReference>
<proteinExistence type="predicted"/>
<feature type="transmembrane region" description="Helical" evidence="2">
    <location>
        <begin position="73"/>
        <end position="93"/>
    </location>
</feature>
<protein>
    <recommendedName>
        <fullName evidence="5">DUF805 domain-containing protein</fullName>
    </recommendedName>
</protein>
<reference evidence="3 4" key="1">
    <citation type="journal article" date="2015" name="Genome Announc.">
        <title>Expanding the biotechnology potential of lactobacilli through comparative genomics of 213 strains and associated genera.</title>
        <authorList>
            <person name="Sun Z."/>
            <person name="Harris H.M."/>
            <person name="McCann A."/>
            <person name="Guo C."/>
            <person name="Argimon S."/>
            <person name="Zhang W."/>
            <person name="Yang X."/>
            <person name="Jeffery I.B."/>
            <person name="Cooney J.C."/>
            <person name="Kagawa T.F."/>
            <person name="Liu W."/>
            <person name="Song Y."/>
            <person name="Salvetti E."/>
            <person name="Wrobel A."/>
            <person name="Rasinkangas P."/>
            <person name="Parkhill J."/>
            <person name="Rea M.C."/>
            <person name="O'Sullivan O."/>
            <person name="Ritari J."/>
            <person name="Douillard F.P."/>
            <person name="Paul Ross R."/>
            <person name="Yang R."/>
            <person name="Briner A.E."/>
            <person name="Felis G.E."/>
            <person name="de Vos W.M."/>
            <person name="Barrangou R."/>
            <person name="Klaenhammer T.R."/>
            <person name="Caufield P.W."/>
            <person name="Cui Y."/>
            <person name="Zhang H."/>
            <person name="O'Toole P.W."/>
        </authorList>
    </citation>
    <scope>NUCLEOTIDE SEQUENCE [LARGE SCALE GENOMIC DNA]</scope>
    <source>
        <strain evidence="3 4">DSM 18933</strain>
    </source>
</reference>
<feature type="region of interest" description="Disordered" evidence="1">
    <location>
        <begin position="238"/>
        <end position="268"/>
    </location>
</feature>
<dbReference type="eggNOG" id="COG3152">
    <property type="taxonomic scope" value="Bacteria"/>
</dbReference>
<keyword evidence="2" id="KW-0812">Transmembrane</keyword>
<evidence type="ECO:0000313" key="3">
    <source>
        <dbReference type="EMBL" id="KRM19309.1"/>
    </source>
</evidence>
<feature type="compositionally biased region" description="Polar residues" evidence="1">
    <location>
        <begin position="258"/>
        <end position="268"/>
    </location>
</feature>
<dbReference type="EMBL" id="AZGD01000061">
    <property type="protein sequence ID" value="KRM19309.1"/>
    <property type="molecule type" value="Genomic_DNA"/>
</dbReference>
<gene>
    <name evidence="3" type="ORF">FC40_GL000289</name>
</gene>
<dbReference type="OrthoDB" id="2285053at2"/>
<feature type="transmembrane region" description="Helical" evidence="2">
    <location>
        <begin position="114"/>
        <end position="135"/>
    </location>
</feature>
<comment type="caution">
    <text evidence="3">The sequence shown here is derived from an EMBL/GenBank/DDBJ whole genome shotgun (WGS) entry which is preliminary data.</text>
</comment>
<evidence type="ECO:0000256" key="2">
    <source>
        <dbReference type="SAM" id="Phobius"/>
    </source>
</evidence>
<feature type="transmembrane region" description="Helical" evidence="2">
    <location>
        <begin position="155"/>
        <end position="181"/>
    </location>
</feature>
<name>A0A0R1WPG3_9LACO</name>
<dbReference type="AlphaFoldDB" id="A0A0R1WPG3"/>
<keyword evidence="2" id="KW-1133">Transmembrane helix</keyword>
<evidence type="ECO:0000256" key="1">
    <source>
        <dbReference type="SAM" id="MobiDB-lite"/>
    </source>
</evidence>
<evidence type="ECO:0008006" key="5">
    <source>
        <dbReference type="Google" id="ProtNLM"/>
    </source>
</evidence>
<organism evidence="3 4">
    <name type="scientific">Ligilactobacillus hayakitensis DSM 18933 = JCM 14209</name>
    <dbReference type="NCBI Taxonomy" id="1423755"/>
    <lineage>
        <taxon>Bacteria</taxon>
        <taxon>Bacillati</taxon>
        <taxon>Bacillota</taxon>
        <taxon>Bacilli</taxon>
        <taxon>Lactobacillales</taxon>
        <taxon>Lactobacillaceae</taxon>
        <taxon>Ligilactobacillus</taxon>
    </lineage>
</organism>
<keyword evidence="4" id="KW-1185">Reference proteome</keyword>